<dbReference type="VEuPathDB" id="AmoebaDB:ACA1_182070"/>
<evidence type="ECO:0000313" key="2">
    <source>
        <dbReference type="EMBL" id="ELR21306.1"/>
    </source>
</evidence>
<dbReference type="AlphaFoldDB" id="L8HA42"/>
<accession>L8HA42</accession>
<dbReference type="RefSeq" id="XP_004345850.1">
    <property type="nucleotide sequence ID" value="XM_004345800.1"/>
</dbReference>
<reference evidence="2 3" key="1">
    <citation type="journal article" date="2013" name="Genome Biol.">
        <title>Genome of Acanthamoeba castellanii highlights extensive lateral gene transfer and early evolution of tyrosine kinase signaling.</title>
        <authorList>
            <person name="Clarke M."/>
            <person name="Lohan A.J."/>
            <person name="Liu B."/>
            <person name="Lagkouvardos I."/>
            <person name="Roy S."/>
            <person name="Zafar N."/>
            <person name="Bertelli C."/>
            <person name="Schilde C."/>
            <person name="Kianianmomeni A."/>
            <person name="Burglin T.R."/>
            <person name="Frech C."/>
            <person name="Turcotte B."/>
            <person name="Kopec K.O."/>
            <person name="Synnott J.M."/>
            <person name="Choo C."/>
            <person name="Paponov I."/>
            <person name="Finkler A."/>
            <person name="Soon Heng Tan C."/>
            <person name="Hutchins A.P."/>
            <person name="Weinmeier T."/>
            <person name="Rattei T."/>
            <person name="Chu J.S."/>
            <person name="Gimenez G."/>
            <person name="Irimia M."/>
            <person name="Rigden D.J."/>
            <person name="Fitzpatrick D.A."/>
            <person name="Lorenzo-Morales J."/>
            <person name="Bateman A."/>
            <person name="Chiu C.H."/>
            <person name="Tang P."/>
            <person name="Hegemann P."/>
            <person name="Fromm H."/>
            <person name="Raoult D."/>
            <person name="Greub G."/>
            <person name="Miranda-Saavedra D."/>
            <person name="Chen N."/>
            <person name="Nash P."/>
            <person name="Ginger M.L."/>
            <person name="Horn M."/>
            <person name="Schaap P."/>
            <person name="Caler L."/>
            <person name="Loftus B."/>
        </authorList>
    </citation>
    <scope>NUCLEOTIDE SEQUENCE [LARGE SCALE GENOMIC DNA]</scope>
    <source>
        <strain evidence="2 3">Neff</strain>
    </source>
</reference>
<dbReference type="EMBL" id="KB007904">
    <property type="protein sequence ID" value="ELR21306.1"/>
    <property type="molecule type" value="Genomic_DNA"/>
</dbReference>
<sequence>MVVVKNVVPGNYAEGDSGRGSKFVFVTIHALPSFTTVKWRLRLWWPMMVTSAFAAMTTTASWVLLYLHPLAIAADYGNGACEQEEAYYCDFNAGQWLLQGWPCPSFSLSPRGQ</sequence>
<evidence type="ECO:0000256" key="1">
    <source>
        <dbReference type="SAM" id="Phobius"/>
    </source>
</evidence>
<keyword evidence="3" id="KW-1185">Reference proteome</keyword>
<organism evidence="2 3">
    <name type="scientific">Acanthamoeba castellanii (strain ATCC 30010 / Neff)</name>
    <dbReference type="NCBI Taxonomy" id="1257118"/>
    <lineage>
        <taxon>Eukaryota</taxon>
        <taxon>Amoebozoa</taxon>
        <taxon>Discosea</taxon>
        <taxon>Longamoebia</taxon>
        <taxon>Centramoebida</taxon>
        <taxon>Acanthamoebidae</taxon>
        <taxon>Acanthamoeba</taxon>
    </lineage>
</organism>
<dbReference type="KEGG" id="acan:ACA1_182070"/>
<keyword evidence="1" id="KW-1133">Transmembrane helix</keyword>
<keyword evidence="1" id="KW-0472">Membrane</keyword>
<feature type="transmembrane region" description="Helical" evidence="1">
    <location>
        <begin position="43"/>
        <end position="67"/>
    </location>
</feature>
<keyword evidence="1" id="KW-0812">Transmembrane</keyword>
<gene>
    <name evidence="2" type="ORF">ACA1_182070</name>
</gene>
<dbReference type="GeneID" id="14922195"/>
<protein>
    <submittedName>
        <fullName evidence="2">Uncharacterized protein</fullName>
    </submittedName>
</protein>
<name>L8HA42_ACACF</name>
<dbReference type="Proteomes" id="UP000011083">
    <property type="component" value="Unassembled WGS sequence"/>
</dbReference>
<evidence type="ECO:0000313" key="3">
    <source>
        <dbReference type="Proteomes" id="UP000011083"/>
    </source>
</evidence>
<proteinExistence type="predicted"/>